<comment type="caution">
    <text evidence="8">The sequence shown here is derived from an EMBL/GenBank/DDBJ whole genome shotgun (WGS) entry which is preliminary data.</text>
</comment>
<dbReference type="GO" id="GO:0005634">
    <property type="term" value="C:nucleus"/>
    <property type="evidence" value="ECO:0007669"/>
    <property type="project" value="TreeGrafter"/>
</dbReference>
<comment type="similarity">
    <text evidence="2">Belongs to the TPP enzyme family.</text>
</comment>
<dbReference type="Proteomes" id="UP000029964">
    <property type="component" value="Unassembled WGS sequence"/>
</dbReference>
<sequence>MDATYNDIAQWDFKGLVDVFGGSKTAKKFTVKTKDELEKLLTDAEFNAAKSLQFVELYMEKKDAPRALVTTAAASARVNKRTE</sequence>
<comment type="cofactor">
    <cofactor evidence="1">
        <name>thiamine diphosphate</name>
        <dbReference type="ChEBI" id="CHEBI:58937"/>
    </cofactor>
</comment>
<dbReference type="PANTHER" id="PTHR43452">
    <property type="entry name" value="PYRUVATE DECARBOXYLASE"/>
    <property type="match status" value="1"/>
</dbReference>
<dbReference type="EMBL" id="JPKY01000406">
    <property type="protein sequence ID" value="KFH40214.1"/>
    <property type="molecule type" value="Genomic_DNA"/>
</dbReference>
<dbReference type="GO" id="GO:0005829">
    <property type="term" value="C:cytosol"/>
    <property type="evidence" value="ECO:0007669"/>
    <property type="project" value="TreeGrafter"/>
</dbReference>
<dbReference type="AlphaFoldDB" id="A0A086SSY2"/>
<dbReference type="InterPro" id="IPR012110">
    <property type="entry name" value="PDC/IPDC-like"/>
</dbReference>
<dbReference type="SUPFAM" id="SSF52518">
    <property type="entry name" value="Thiamin diphosphate-binding fold (THDP-binding)"/>
    <property type="match status" value="1"/>
</dbReference>
<keyword evidence="8" id="KW-0670">Pyruvate</keyword>
<dbReference type="Gene3D" id="3.40.50.970">
    <property type="match status" value="1"/>
</dbReference>
<keyword evidence="4" id="KW-0210">Decarboxylase</keyword>
<evidence type="ECO:0000256" key="3">
    <source>
        <dbReference type="ARBA" id="ARBA00022723"/>
    </source>
</evidence>
<keyword evidence="9" id="KW-1185">Reference proteome</keyword>
<dbReference type="GO" id="GO:0000949">
    <property type="term" value="P:aromatic amino acid family catabolic process to alcohol via Ehrlich pathway"/>
    <property type="evidence" value="ECO:0007669"/>
    <property type="project" value="TreeGrafter"/>
</dbReference>
<evidence type="ECO:0000256" key="4">
    <source>
        <dbReference type="ARBA" id="ARBA00022793"/>
    </source>
</evidence>
<name>A0A086SSY2_HAPC1</name>
<keyword evidence="7" id="KW-0456">Lyase</keyword>
<dbReference type="HOGENOM" id="CLU_013748_5_3_1"/>
<dbReference type="PANTHER" id="PTHR43452:SF30">
    <property type="entry name" value="PYRUVATE DECARBOXYLASE ISOZYME 1-RELATED"/>
    <property type="match status" value="1"/>
</dbReference>
<accession>A0A086SSY2</accession>
<evidence type="ECO:0000256" key="1">
    <source>
        <dbReference type="ARBA" id="ARBA00001964"/>
    </source>
</evidence>
<evidence type="ECO:0000313" key="9">
    <source>
        <dbReference type="Proteomes" id="UP000029964"/>
    </source>
</evidence>
<evidence type="ECO:0000256" key="7">
    <source>
        <dbReference type="ARBA" id="ARBA00023239"/>
    </source>
</evidence>
<evidence type="ECO:0000256" key="6">
    <source>
        <dbReference type="ARBA" id="ARBA00023052"/>
    </source>
</evidence>
<keyword evidence="3" id="KW-0479">Metal-binding</keyword>
<protein>
    <submittedName>
        <fullName evidence="8">Pyruvate decarboxylase-like protein</fullName>
    </submittedName>
</protein>
<evidence type="ECO:0000256" key="2">
    <source>
        <dbReference type="ARBA" id="ARBA00007812"/>
    </source>
</evidence>
<evidence type="ECO:0000256" key="5">
    <source>
        <dbReference type="ARBA" id="ARBA00022842"/>
    </source>
</evidence>
<proteinExistence type="inferred from homology"/>
<organism evidence="8 9">
    <name type="scientific">Hapsidospora chrysogenum (strain ATCC 11550 / CBS 779.69 / DSM 880 / IAM 14645 / JCM 23072 / IMI 49137)</name>
    <name type="common">Acremonium chrysogenum</name>
    <dbReference type="NCBI Taxonomy" id="857340"/>
    <lineage>
        <taxon>Eukaryota</taxon>
        <taxon>Fungi</taxon>
        <taxon>Dikarya</taxon>
        <taxon>Ascomycota</taxon>
        <taxon>Pezizomycotina</taxon>
        <taxon>Sordariomycetes</taxon>
        <taxon>Hypocreomycetidae</taxon>
        <taxon>Hypocreales</taxon>
        <taxon>Bionectriaceae</taxon>
        <taxon>Hapsidospora</taxon>
    </lineage>
</organism>
<gene>
    <name evidence="8" type="ORF">ACRE_091290</name>
</gene>
<keyword evidence="6" id="KW-0786">Thiamine pyrophosphate</keyword>
<reference evidence="9" key="1">
    <citation type="journal article" date="2014" name="Genome Announc.">
        <title>Genome sequence and annotation of Acremonium chrysogenum, producer of the beta-lactam antibiotic cephalosporin C.</title>
        <authorList>
            <person name="Terfehr D."/>
            <person name="Dahlmann T.A."/>
            <person name="Specht T."/>
            <person name="Zadra I."/>
            <person name="Kuernsteiner H."/>
            <person name="Kueck U."/>
        </authorList>
    </citation>
    <scope>NUCLEOTIDE SEQUENCE [LARGE SCALE GENOMIC DNA]</scope>
    <source>
        <strain evidence="9">ATCC 11550 / CBS 779.69 / DSM 880 / IAM 14645 / JCM 23072 / IMI 49137</strain>
    </source>
</reference>
<keyword evidence="5" id="KW-0460">Magnesium</keyword>
<dbReference type="GO" id="GO:0046872">
    <property type="term" value="F:metal ion binding"/>
    <property type="evidence" value="ECO:0007669"/>
    <property type="project" value="UniProtKB-KW"/>
</dbReference>
<dbReference type="STRING" id="857340.A0A086SSY2"/>
<evidence type="ECO:0000313" key="8">
    <source>
        <dbReference type="EMBL" id="KFH40214.1"/>
    </source>
</evidence>
<dbReference type="InterPro" id="IPR029061">
    <property type="entry name" value="THDP-binding"/>
</dbReference>
<dbReference type="GO" id="GO:0004737">
    <property type="term" value="F:pyruvate decarboxylase activity"/>
    <property type="evidence" value="ECO:0007669"/>
    <property type="project" value="TreeGrafter"/>
</dbReference>
<dbReference type="OrthoDB" id="3970464at2759"/>